<comment type="caution">
    <text evidence="2">The sequence shown here is derived from an EMBL/GenBank/DDBJ whole genome shotgun (WGS) entry which is preliminary data.</text>
</comment>
<evidence type="ECO:0000313" key="2">
    <source>
        <dbReference type="EMBL" id="TYD00760.1"/>
    </source>
</evidence>
<proteinExistence type="predicted"/>
<dbReference type="AlphaFoldDB" id="A0A5D0XW66"/>
<sequence length="220" mass="24210">MLSNDLLAAVGVDGRLMAIDGVDGSGKTTFAAELATAVRDRPVIVIHADNFLNPTHIRYSRGRNSPEGFWKDTYNYTALHELVLEPLGPAGEGWYSPASYDPVADRTAPSPKVHAPAEALVVVEGMFLHRDELIGYWDASVFLDVPFTVTAARMAVRDGSNPDPDHPSMRRYVDGQQLYLDATQPWERATVVVDNSAPASPEVVRSNTPRRRCIPNRDLL</sequence>
<feature type="domain" description="Phosphoribulokinase/uridine kinase" evidence="1">
    <location>
        <begin position="17"/>
        <end position="159"/>
    </location>
</feature>
<keyword evidence="2" id="KW-0418">Kinase</keyword>
<dbReference type="OrthoDB" id="572586at2"/>
<dbReference type="InterPro" id="IPR027417">
    <property type="entry name" value="P-loop_NTPase"/>
</dbReference>
<evidence type="ECO:0000259" key="1">
    <source>
        <dbReference type="Pfam" id="PF00485"/>
    </source>
</evidence>
<dbReference type="CDD" id="cd02019">
    <property type="entry name" value="NK"/>
    <property type="match status" value="1"/>
</dbReference>
<dbReference type="Pfam" id="PF00485">
    <property type="entry name" value="PRK"/>
    <property type="match status" value="1"/>
</dbReference>
<evidence type="ECO:0000313" key="3">
    <source>
        <dbReference type="Proteomes" id="UP000323410"/>
    </source>
</evidence>
<protein>
    <submittedName>
        <fullName evidence="2">Uridine kinase</fullName>
    </submittedName>
</protein>
<dbReference type="Proteomes" id="UP000323410">
    <property type="component" value="Unassembled WGS sequence"/>
</dbReference>
<gene>
    <name evidence="2" type="ORF">FQ377_02695</name>
</gene>
<dbReference type="InterPro" id="IPR006083">
    <property type="entry name" value="PRK/URK"/>
</dbReference>
<dbReference type="GO" id="GO:0016301">
    <property type="term" value="F:kinase activity"/>
    <property type="evidence" value="ECO:0007669"/>
    <property type="project" value="UniProtKB-KW"/>
</dbReference>
<dbReference type="GO" id="GO:0005524">
    <property type="term" value="F:ATP binding"/>
    <property type="evidence" value="ECO:0007669"/>
    <property type="project" value="InterPro"/>
</dbReference>
<dbReference type="SUPFAM" id="SSF52540">
    <property type="entry name" value="P-loop containing nucleoside triphosphate hydrolases"/>
    <property type="match status" value="1"/>
</dbReference>
<keyword evidence="3" id="KW-1185">Reference proteome</keyword>
<accession>A0A5D0XW66</accession>
<organism evidence="2 3">
    <name type="scientific">Arthrobacter echini</name>
    <dbReference type="NCBI Taxonomy" id="1529066"/>
    <lineage>
        <taxon>Bacteria</taxon>
        <taxon>Bacillati</taxon>
        <taxon>Actinomycetota</taxon>
        <taxon>Actinomycetes</taxon>
        <taxon>Micrococcales</taxon>
        <taxon>Micrococcaceae</taxon>
        <taxon>Arthrobacter</taxon>
    </lineage>
</organism>
<keyword evidence="2" id="KW-0808">Transferase</keyword>
<name>A0A5D0XW66_9MICC</name>
<dbReference type="Gene3D" id="3.40.50.300">
    <property type="entry name" value="P-loop containing nucleotide triphosphate hydrolases"/>
    <property type="match status" value="1"/>
</dbReference>
<dbReference type="EMBL" id="VSLD01000001">
    <property type="protein sequence ID" value="TYD00760.1"/>
    <property type="molecule type" value="Genomic_DNA"/>
</dbReference>
<reference evidence="2 3" key="1">
    <citation type="submission" date="2019-08" db="EMBL/GenBank/DDBJ databases">
        <title>Genone of Arthrobacter echini P9.</title>
        <authorList>
            <person name="Bowman J.P."/>
        </authorList>
    </citation>
    <scope>NUCLEOTIDE SEQUENCE [LARGE SCALE GENOMIC DNA]</scope>
    <source>
        <strain evidence="2 3">P9</strain>
    </source>
</reference>